<dbReference type="Gene3D" id="2.60.40.10">
    <property type="entry name" value="Immunoglobulins"/>
    <property type="match status" value="1"/>
</dbReference>
<reference evidence="1 2" key="1">
    <citation type="submission" date="2017-03" db="EMBL/GenBank/DDBJ databases">
        <title>Genome sequencing of Shewanella japonica KCTC 22435.</title>
        <authorList>
            <person name="Kim K.M."/>
        </authorList>
    </citation>
    <scope>NUCLEOTIDE SEQUENCE [LARGE SCALE GENOMIC DNA]</scope>
    <source>
        <strain evidence="1 2">KCTC 22435</strain>
    </source>
</reference>
<dbReference type="InterPro" id="IPR013783">
    <property type="entry name" value="Ig-like_fold"/>
</dbReference>
<organism evidence="1 2">
    <name type="scientific">Shewanella japonica</name>
    <dbReference type="NCBI Taxonomy" id="93973"/>
    <lineage>
        <taxon>Bacteria</taxon>
        <taxon>Pseudomonadati</taxon>
        <taxon>Pseudomonadota</taxon>
        <taxon>Gammaproteobacteria</taxon>
        <taxon>Alteromonadales</taxon>
        <taxon>Shewanellaceae</taxon>
        <taxon>Shewanella</taxon>
    </lineage>
</organism>
<dbReference type="EMBL" id="CP020472">
    <property type="protein sequence ID" value="ARD22477.1"/>
    <property type="molecule type" value="Genomic_DNA"/>
</dbReference>
<gene>
    <name evidence="1" type="ORF">SJ2017_2183</name>
</gene>
<evidence type="ECO:0008006" key="3">
    <source>
        <dbReference type="Google" id="ProtNLM"/>
    </source>
</evidence>
<accession>A0ABN4YH61</accession>
<proteinExistence type="predicted"/>
<evidence type="ECO:0000313" key="1">
    <source>
        <dbReference type="EMBL" id="ARD22477.1"/>
    </source>
</evidence>
<dbReference type="RefSeq" id="WP_080915803.1">
    <property type="nucleotide sequence ID" value="NZ_CP020472.1"/>
</dbReference>
<dbReference type="Proteomes" id="UP000191820">
    <property type="component" value="Chromosome"/>
</dbReference>
<sequence>MSSIKPSQCRIIFVLLLAFVAWPSHATLKLRDMYFNPKSNIQLENITNISETESDFVKVSVSELHFNKETAKFDEIALSDPTDLVISPSRIVIPPLSTVPFRVISKPSDKLKIYRVRFTPISPKIELGFTQEEIDSAVVATGVTIKMAMGTIFYIDPIKKQYDTNVERKGKEVVVTNSGNSMVIIDQLKSCKGEVCKSEGRFLLRPGSVYKFAGEVVKLRINEGEKSKKWEL</sequence>
<evidence type="ECO:0000313" key="2">
    <source>
        <dbReference type="Proteomes" id="UP000191820"/>
    </source>
</evidence>
<protein>
    <recommendedName>
        <fullName evidence="3">Molecular chaperone</fullName>
    </recommendedName>
</protein>
<name>A0ABN4YH61_9GAMM</name>
<keyword evidence="2" id="KW-1185">Reference proteome</keyword>